<evidence type="ECO:0000313" key="1">
    <source>
        <dbReference type="EMBL" id="KAK3714596.1"/>
    </source>
</evidence>
<proteinExistence type="predicted"/>
<sequence length="97" mass="11257">MHHIFLKSVKKIDDRRIIKQGTENIRKQNKSYTNHWIYGTLVSSPDVPARNTKPLRQPTLPVHRMLIHINNTFTAALLPVRMRCWCGVVGREPSPEC</sequence>
<name>A0AAE0XV76_9GAST</name>
<dbReference type="AlphaFoldDB" id="A0AAE0XV76"/>
<comment type="caution">
    <text evidence="1">The sequence shown here is derived from an EMBL/GenBank/DDBJ whole genome shotgun (WGS) entry which is preliminary data.</text>
</comment>
<organism evidence="1 2">
    <name type="scientific">Elysia crispata</name>
    <name type="common">lettuce slug</name>
    <dbReference type="NCBI Taxonomy" id="231223"/>
    <lineage>
        <taxon>Eukaryota</taxon>
        <taxon>Metazoa</taxon>
        <taxon>Spiralia</taxon>
        <taxon>Lophotrochozoa</taxon>
        <taxon>Mollusca</taxon>
        <taxon>Gastropoda</taxon>
        <taxon>Heterobranchia</taxon>
        <taxon>Euthyneura</taxon>
        <taxon>Panpulmonata</taxon>
        <taxon>Sacoglossa</taxon>
        <taxon>Placobranchoidea</taxon>
        <taxon>Plakobranchidae</taxon>
        <taxon>Elysia</taxon>
    </lineage>
</organism>
<reference evidence="1" key="1">
    <citation type="journal article" date="2023" name="G3 (Bethesda)">
        <title>A reference genome for the long-term kleptoplast-retaining sea slug Elysia crispata morphotype clarki.</title>
        <authorList>
            <person name="Eastman K.E."/>
            <person name="Pendleton A.L."/>
            <person name="Shaikh M.A."/>
            <person name="Suttiyut T."/>
            <person name="Ogas R."/>
            <person name="Tomko P."/>
            <person name="Gavelis G."/>
            <person name="Widhalm J.R."/>
            <person name="Wisecaver J.H."/>
        </authorList>
    </citation>
    <scope>NUCLEOTIDE SEQUENCE</scope>
    <source>
        <strain evidence="1">ECLA1</strain>
    </source>
</reference>
<protein>
    <submittedName>
        <fullName evidence="1">Uncharacterized protein</fullName>
    </submittedName>
</protein>
<evidence type="ECO:0000313" key="2">
    <source>
        <dbReference type="Proteomes" id="UP001283361"/>
    </source>
</evidence>
<gene>
    <name evidence="1" type="ORF">RRG08_020852</name>
</gene>
<dbReference type="EMBL" id="JAWDGP010007534">
    <property type="protein sequence ID" value="KAK3714596.1"/>
    <property type="molecule type" value="Genomic_DNA"/>
</dbReference>
<dbReference type="Proteomes" id="UP001283361">
    <property type="component" value="Unassembled WGS sequence"/>
</dbReference>
<keyword evidence="2" id="KW-1185">Reference proteome</keyword>
<accession>A0AAE0XV76</accession>